<comment type="caution">
    <text evidence="2">The sequence shown here is derived from an EMBL/GenBank/DDBJ whole genome shotgun (WGS) entry which is preliminary data.</text>
</comment>
<protein>
    <submittedName>
        <fullName evidence="2">Uncharacterized protein</fullName>
    </submittedName>
</protein>
<dbReference type="Proteomes" id="UP000242699">
    <property type="component" value="Unassembled WGS sequence"/>
</dbReference>
<dbReference type="AlphaFoldDB" id="A0A2T2WUY6"/>
<proteinExistence type="predicted"/>
<evidence type="ECO:0000256" key="1">
    <source>
        <dbReference type="SAM" id="MobiDB-lite"/>
    </source>
</evidence>
<evidence type="ECO:0000313" key="3">
    <source>
        <dbReference type="Proteomes" id="UP000242699"/>
    </source>
</evidence>
<organism evidence="2 3">
    <name type="scientific">Sulfobacillus benefaciens</name>
    <dbReference type="NCBI Taxonomy" id="453960"/>
    <lineage>
        <taxon>Bacteria</taxon>
        <taxon>Bacillati</taxon>
        <taxon>Bacillota</taxon>
        <taxon>Clostridia</taxon>
        <taxon>Eubacteriales</taxon>
        <taxon>Clostridiales Family XVII. Incertae Sedis</taxon>
        <taxon>Sulfobacillus</taxon>
    </lineage>
</organism>
<evidence type="ECO:0000313" key="2">
    <source>
        <dbReference type="EMBL" id="PSR26054.1"/>
    </source>
</evidence>
<dbReference type="EMBL" id="PXYT01000043">
    <property type="protein sequence ID" value="PSR26054.1"/>
    <property type="molecule type" value="Genomic_DNA"/>
</dbReference>
<name>A0A2T2WUY6_9FIRM</name>
<accession>A0A2T2WUY6</accession>
<sequence length="109" mass="12288">MPRIFPTRSPRRRRQFWAPEAPATDSYQHSKWQREYSPGGIVPISSLCQGERAGKVHFMHAGCRAQRPETSYKDIRPGVIKSWPVSRKTGLESLICVVAVIDGRQPGSV</sequence>
<feature type="region of interest" description="Disordered" evidence="1">
    <location>
        <begin position="1"/>
        <end position="22"/>
    </location>
</feature>
<gene>
    <name evidence="2" type="ORF">C7B43_15045</name>
</gene>
<reference evidence="2 3" key="1">
    <citation type="journal article" date="2014" name="BMC Genomics">
        <title>Comparison of environmental and isolate Sulfobacillus genomes reveals diverse carbon, sulfur, nitrogen, and hydrogen metabolisms.</title>
        <authorList>
            <person name="Justice N.B."/>
            <person name="Norman A."/>
            <person name="Brown C.T."/>
            <person name="Singh A."/>
            <person name="Thomas B.C."/>
            <person name="Banfield J.F."/>
        </authorList>
    </citation>
    <scope>NUCLEOTIDE SEQUENCE [LARGE SCALE GENOMIC DNA]</scope>
    <source>
        <strain evidence="2">AMDSBA1</strain>
    </source>
</reference>